<accession>A0A061EVS7</accession>
<feature type="region of interest" description="Disordered" evidence="1">
    <location>
        <begin position="156"/>
        <end position="192"/>
    </location>
</feature>
<feature type="compositionally biased region" description="Low complexity" evidence="1">
    <location>
        <begin position="120"/>
        <end position="136"/>
    </location>
</feature>
<gene>
    <name evidence="2" type="ORF">TCM_023859</name>
</gene>
<dbReference type="HOGENOM" id="CLU_1322948_0_0_1"/>
<reference evidence="2 3" key="1">
    <citation type="journal article" date="2013" name="Genome Biol.">
        <title>The genome sequence of the most widely cultivated cacao type and its use to identify candidate genes regulating pod color.</title>
        <authorList>
            <person name="Motamayor J.C."/>
            <person name="Mockaitis K."/>
            <person name="Schmutz J."/>
            <person name="Haiminen N."/>
            <person name="Iii D.L."/>
            <person name="Cornejo O."/>
            <person name="Findley S.D."/>
            <person name="Zheng P."/>
            <person name="Utro F."/>
            <person name="Royaert S."/>
            <person name="Saski C."/>
            <person name="Jenkins J."/>
            <person name="Podicheti R."/>
            <person name="Zhao M."/>
            <person name="Scheffler B.E."/>
            <person name="Stack J.C."/>
            <person name="Feltus F.A."/>
            <person name="Mustiga G.M."/>
            <person name="Amores F."/>
            <person name="Phillips W."/>
            <person name="Marelli J.P."/>
            <person name="May G.D."/>
            <person name="Shapiro H."/>
            <person name="Ma J."/>
            <person name="Bustamante C.D."/>
            <person name="Schnell R.J."/>
            <person name="Main D."/>
            <person name="Gilbert D."/>
            <person name="Parida L."/>
            <person name="Kuhn D.N."/>
        </authorList>
    </citation>
    <scope>NUCLEOTIDE SEQUENCE [LARGE SCALE GENOMIC DNA]</scope>
    <source>
        <strain evidence="3">cv. Matina 1-6</strain>
    </source>
</reference>
<feature type="region of interest" description="Disordered" evidence="1">
    <location>
        <begin position="119"/>
        <end position="138"/>
    </location>
</feature>
<sequence length="208" mass="22663">MVDNFYDLVVHHKCEVLTIRNVDLDRYLYIELVNDIFEGMVDDSTFGIGMSVLINVQHPKSNEIGNVHVVDDTVTVDDTIDVNVGVNVVAKVKVNVDVNLNADRMVGSGLGTCRLRVGERSSSGRGSIDIDSGRSSGRVEKGSLVDCLCNSQGNFEDNVEEDNDVDRLSNIGSDGDEGNKASSGSDREGRTIDRSMRSILTHLMSLGR</sequence>
<dbReference type="AlphaFoldDB" id="A0A061EVS7"/>
<dbReference type="Gramene" id="EOY08738">
    <property type="protein sequence ID" value="EOY08738"/>
    <property type="gene ID" value="TCM_023859"/>
</dbReference>
<name>A0A061EVS7_THECC</name>
<organism evidence="2 3">
    <name type="scientific">Theobroma cacao</name>
    <name type="common">Cacao</name>
    <name type="synonym">Cocoa</name>
    <dbReference type="NCBI Taxonomy" id="3641"/>
    <lineage>
        <taxon>Eukaryota</taxon>
        <taxon>Viridiplantae</taxon>
        <taxon>Streptophyta</taxon>
        <taxon>Embryophyta</taxon>
        <taxon>Tracheophyta</taxon>
        <taxon>Spermatophyta</taxon>
        <taxon>Magnoliopsida</taxon>
        <taxon>eudicotyledons</taxon>
        <taxon>Gunneridae</taxon>
        <taxon>Pentapetalae</taxon>
        <taxon>rosids</taxon>
        <taxon>malvids</taxon>
        <taxon>Malvales</taxon>
        <taxon>Malvaceae</taxon>
        <taxon>Byttnerioideae</taxon>
        <taxon>Theobroma</taxon>
    </lineage>
</organism>
<dbReference type="EMBL" id="CM001883">
    <property type="protein sequence ID" value="EOY08738.1"/>
    <property type="molecule type" value="Genomic_DNA"/>
</dbReference>
<keyword evidence="3" id="KW-1185">Reference proteome</keyword>
<dbReference type="InParanoid" id="A0A061EVS7"/>
<evidence type="ECO:0000256" key="1">
    <source>
        <dbReference type="SAM" id="MobiDB-lite"/>
    </source>
</evidence>
<dbReference type="Proteomes" id="UP000026915">
    <property type="component" value="Chromosome 5"/>
</dbReference>
<evidence type="ECO:0000313" key="3">
    <source>
        <dbReference type="Proteomes" id="UP000026915"/>
    </source>
</evidence>
<protein>
    <submittedName>
        <fullName evidence="2">Uncharacterized protein</fullName>
    </submittedName>
</protein>
<evidence type="ECO:0000313" key="2">
    <source>
        <dbReference type="EMBL" id="EOY08738.1"/>
    </source>
</evidence>
<proteinExistence type="predicted"/>